<protein>
    <submittedName>
        <fullName evidence="2">Uncharacterized protein</fullName>
    </submittedName>
</protein>
<evidence type="ECO:0000313" key="2">
    <source>
        <dbReference type="EMBL" id="KAB2681771.1"/>
    </source>
</evidence>
<reference evidence="2 3" key="1">
    <citation type="submission" date="2019-09" db="EMBL/GenBank/DDBJ databases">
        <title>Taxonomic organization of the family Brucellaceae based on a phylogenomic approach.</title>
        <authorList>
            <person name="Leclercq S."/>
            <person name="Cloeckaert A."/>
            <person name="Zygmunt M.S."/>
        </authorList>
    </citation>
    <scope>NUCLEOTIDE SEQUENCE [LARGE SCALE GENOMIC DNA]</scope>
    <source>
        <strain evidence="2 3">WS1830</strain>
    </source>
</reference>
<evidence type="ECO:0000313" key="3">
    <source>
        <dbReference type="Proteomes" id="UP000481643"/>
    </source>
</evidence>
<proteinExistence type="predicted"/>
<dbReference type="Pfam" id="PF14354">
    <property type="entry name" value="Lar_restr_allev"/>
    <property type="match status" value="1"/>
</dbReference>
<evidence type="ECO:0000256" key="1">
    <source>
        <dbReference type="SAM" id="Coils"/>
    </source>
</evidence>
<sequence>MPIAHLLPPTHQEATVMASELLPCPFCNSDRITVHNIRDGQQAVCKDCGSHGKPVFHGPKGPEATWGEAVAAWNTRPAPVDANPLASNPVDDKIAPDTDGNAPVAVGDSFAQYLERSCAEAIKSYNETPLSLRGPVVLPFDDERIKPPAPAATDTGLVAVGYAHRGTIGLLLEGAVGKAVIVPKAGGDFRTPVMLVEQADELLAENAELKKDRRFKQHVIDGLVVEKENLKADNAAKDARIKGKDAYIEELANTIIDLEAKLAAAEKALEAIEDHAARCFSLSTHSTIALAYLQDIQDEARAVLGGKPS</sequence>
<feature type="coiled-coil region" evidence="1">
    <location>
        <begin position="248"/>
        <end position="275"/>
    </location>
</feature>
<name>A0A6L3YE79_9HYPH</name>
<dbReference type="Proteomes" id="UP000481643">
    <property type="component" value="Unassembled WGS sequence"/>
</dbReference>
<comment type="caution">
    <text evidence="2">The sequence shown here is derived from an EMBL/GenBank/DDBJ whole genome shotgun (WGS) entry which is preliminary data.</text>
</comment>
<organism evidence="2 3">
    <name type="scientific">Brucella tritici</name>
    <dbReference type="NCBI Taxonomy" id="94626"/>
    <lineage>
        <taxon>Bacteria</taxon>
        <taxon>Pseudomonadati</taxon>
        <taxon>Pseudomonadota</taxon>
        <taxon>Alphaproteobacteria</taxon>
        <taxon>Hyphomicrobiales</taxon>
        <taxon>Brucellaceae</taxon>
        <taxon>Brucella/Ochrobactrum group</taxon>
        <taxon>Brucella</taxon>
    </lineage>
</organism>
<dbReference type="EMBL" id="WBVX01000022">
    <property type="protein sequence ID" value="KAB2681771.1"/>
    <property type="molecule type" value="Genomic_DNA"/>
</dbReference>
<dbReference type="AlphaFoldDB" id="A0A6L3YE79"/>
<keyword evidence="1" id="KW-0175">Coiled coil</keyword>
<gene>
    <name evidence="2" type="ORF">F9L08_19100</name>
</gene>
<accession>A0A6L3YE79</accession>